<proteinExistence type="predicted"/>
<dbReference type="RefSeq" id="WP_144398835.1">
    <property type="nucleotide sequence ID" value="NZ_VJXW01000024.1"/>
</dbReference>
<dbReference type="AlphaFoldDB" id="A0A552UWV2"/>
<protein>
    <recommendedName>
        <fullName evidence="3">DUF1795 domain-containing protein</fullName>
    </recommendedName>
</protein>
<evidence type="ECO:0000313" key="2">
    <source>
        <dbReference type="Proteomes" id="UP000319424"/>
    </source>
</evidence>
<dbReference type="EMBL" id="VJXW01000024">
    <property type="protein sequence ID" value="TRW22685.1"/>
    <property type="molecule type" value="Genomic_DNA"/>
</dbReference>
<name>A0A552UWV2_9FIRM</name>
<sequence length="188" mass="22041">MDFIDEKIIELRNKNRKISLEEGVLIKGEFIEFEPVKLFDDKLEIMLPKTFVDMPSDLAKIKYPSESRPQIIKTDSTGGINFCFNLFEQSVKEDELKDIAKTFSKMIKKVNPANVFYDQKTEEIGDKIVSWFDFKGYAIDSQIYYIYYVTVIDGKLLHGIFNCLREDMEDYKEVAFLVIESIKDLSRR</sequence>
<organism evidence="1 2">
    <name type="scientific">Criibacterium bergeronii</name>
    <dbReference type="NCBI Taxonomy" id="1871336"/>
    <lineage>
        <taxon>Bacteria</taxon>
        <taxon>Bacillati</taxon>
        <taxon>Bacillota</taxon>
        <taxon>Clostridia</taxon>
        <taxon>Peptostreptococcales</taxon>
        <taxon>Filifactoraceae</taxon>
        <taxon>Criibacterium</taxon>
    </lineage>
</organism>
<reference evidence="1 2" key="1">
    <citation type="submission" date="2019-07" db="EMBL/GenBank/DDBJ databases">
        <title>Criibacterium bergeronii gen. nov., sp. nov. isolated from human clinical samples.</title>
        <authorList>
            <person name="Maheux A.F."/>
            <person name="Boudreau D.K."/>
            <person name="Berube E."/>
            <person name="Brodeur S."/>
            <person name="Bernard K.A."/>
            <person name="Abed J.Y."/>
            <person name="Ducrey E."/>
            <person name="Guay E.F."/>
            <person name="Raymond F."/>
            <person name="Corbeil J."/>
            <person name="Domingo M.-C."/>
            <person name="Roy P.H."/>
            <person name="Boissinot M."/>
            <person name="Tocheva E.I."/>
            <person name="Omar R.F."/>
        </authorList>
    </citation>
    <scope>NUCLEOTIDE SEQUENCE [LARGE SCALE GENOMIC DNA]</scope>
    <source>
        <strain evidence="1 2">CCRI-24246</strain>
    </source>
</reference>
<evidence type="ECO:0008006" key="3">
    <source>
        <dbReference type="Google" id="ProtNLM"/>
    </source>
</evidence>
<gene>
    <name evidence="1" type="ORF">FL857_10930</name>
</gene>
<accession>A0A552UWV2</accession>
<evidence type="ECO:0000313" key="1">
    <source>
        <dbReference type="EMBL" id="TRW22685.1"/>
    </source>
</evidence>
<comment type="caution">
    <text evidence="1">The sequence shown here is derived from an EMBL/GenBank/DDBJ whole genome shotgun (WGS) entry which is preliminary data.</text>
</comment>
<dbReference type="OrthoDB" id="249246at2"/>
<dbReference type="Proteomes" id="UP000319424">
    <property type="component" value="Unassembled WGS sequence"/>
</dbReference>